<dbReference type="Pfam" id="PF00690">
    <property type="entry name" value="Cation_ATPase_N"/>
    <property type="match status" value="1"/>
</dbReference>
<feature type="transmembrane region" description="Helical" evidence="13">
    <location>
        <begin position="702"/>
        <end position="727"/>
    </location>
</feature>
<dbReference type="Gene3D" id="1.20.1110.10">
    <property type="entry name" value="Calcium-transporting ATPase, transmembrane domain"/>
    <property type="match status" value="1"/>
</dbReference>
<dbReference type="Pfam" id="PF00689">
    <property type="entry name" value="Cation_ATPase_C"/>
    <property type="match status" value="1"/>
</dbReference>
<evidence type="ECO:0000256" key="5">
    <source>
        <dbReference type="ARBA" id="ARBA00022692"/>
    </source>
</evidence>
<evidence type="ECO:0000256" key="11">
    <source>
        <dbReference type="ARBA" id="ARBA00023136"/>
    </source>
</evidence>
<dbReference type="InterPro" id="IPR008250">
    <property type="entry name" value="ATPase_P-typ_transduc_dom_A_sf"/>
</dbReference>
<dbReference type="GO" id="GO:1990573">
    <property type="term" value="P:potassium ion import across plasma membrane"/>
    <property type="evidence" value="ECO:0007669"/>
    <property type="project" value="TreeGrafter"/>
</dbReference>
<proteinExistence type="inferred from homology"/>
<evidence type="ECO:0000256" key="8">
    <source>
        <dbReference type="ARBA" id="ARBA00022842"/>
    </source>
</evidence>
<dbReference type="SMART" id="SM00831">
    <property type="entry name" value="Cation_ATPase_N"/>
    <property type="match status" value="1"/>
</dbReference>
<keyword evidence="5 13" id="KW-0812">Transmembrane</keyword>
<feature type="transmembrane region" description="Helical" evidence="13">
    <location>
        <begin position="90"/>
        <end position="106"/>
    </location>
</feature>
<evidence type="ECO:0000256" key="2">
    <source>
        <dbReference type="ARBA" id="ARBA00005675"/>
    </source>
</evidence>
<evidence type="ECO:0000256" key="13">
    <source>
        <dbReference type="SAM" id="Phobius"/>
    </source>
</evidence>
<evidence type="ECO:0000256" key="12">
    <source>
        <dbReference type="ARBA" id="ARBA00049360"/>
    </source>
</evidence>
<dbReference type="SUPFAM" id="SSF81665">
    <property type="entry name" value="Calcium ATPase, transmembrane domain M"/>
    <property type="match status" value="1"/>
</dbReference>
<comment type="subcellular location">
    <subcellularLocation>
        <location evidence="1">Cell membrane</location>
        <topology evidence="1">Multi-pass membrane protein</topology>
    </subcellularLocation>
</comment>
<feature type="domain" description="Cation-transporting P-type ATPase N-terminal" evidence="14">
    <location>
        <begin position="12"/>
        <end position="86"/>
    </location>
</feature>
<dbReference type="CDD" id="cd02080">
    <property type="entry name" value="P-type_ATPase_cation"/>
    <property type="match status" value="1"/>
</dbReference>
<dbReference type="GO" id="GO:1902600">
    <property type="term" value="P:proton transmembrane transport"/>
    <property type="evidence" value="ECO:0007669"/>
    <property type="project" value="TreeGrafter"/>
</dbReference>
<feature type="transmembrane region" description="Helical" evidence="13">
    <location>
        <begin position="283"/>
        <end position="308"/>
    </location>
</feature>
<dbReference type="InterPro" id="IPR023299">
    <property type="entry name" value="ATPase_P-typ_cyto_dom_N"/>
</dbReference>
<evidence type="ECO:0000256" key="1">
    <source>
        <dbReference type="ARBA" id="ARBA00004651"/>
    </source>
</evidence>
<dbReference type="Proteomes" id="UP001163947">
    <property type="component" value="Chromosome"/>
</dbReference>
<dbReference type="NCBIfam" id="TIGR01494">
    <property type="entry name" value="ATPase_P-type"/>
    <property type="match status" value="3"/>
</dbReference>
<dbReference type="InterPro" id="IPR006068">
    <property type="entry name" value="ATPase_P-typ_cation-transptr_C"/>
</dbReference>
<keyword evidence="3" id="KW-1003">Cell membrane</keyword>
<dbReference type="InterPro" id="IPR023214">
    <property type="entry name" value="HAD_sf"/>
</dbReference>
<evidence type="ECO:0000256" key="9">
    <source>
        <dbReference type="ARBA" id="ARBA00022967"/>
    </source>
</evidence>
<dbReference type="FunFam" id="2.70.150.10:FF:000160">
    <property type="entry name" value="Sarcoplasmic/endoplasmic reticulum calcium ATPase 1"/>
    <property type="match status" value="1"/>
</dbReference>
<dbReference type="GO" id="GO:0030007">
    <property type="term" value="P:intracellular potassium ion homeostasis"/>
    <property type="evidence" value="ECO:0007669"/>
    <property type="project" value="TreeGrafter"/>
</dbReference>
<sequence length="921" mass="97125">MVLPVDPSPVNTHHDLSVHEVVLLHETDPHRGLDADEATRRLERFGPNVLPAASGHGLLRRILRQFHNPLIYVLLSAAAITLWLDEYVDSAVILAVVLVNATVGFVQESKAEAALDALRSMVRTQTRVIRGGRQQTLPSDDLVPGDLVVLEAGDKVPADLRLIRVAELQIDESALTGESVPVVKDEVVLPPATPVADRRNMVHSGTLVTAGAGAGVTVATGDRTELGEIHRLVGAADVLATPLTAKLASFSRVLTVAIVVLAAATFAIGLVRGQDAPETFTAAVALAVGAIPEGLPAVVTITMAIGVARMARRRAVIRRLPAVETLGSTTVICSDKTGTLTANQMTVRHLWTVHSLYSVTGSGYAPEGVVHDSAGAVAAPDSDEALRWTIVAGAGCNDAHLDRRDGRWSVVGDPTEAAMLVVAGKAGLAPEDVRAGHPRIGTIPFSSERQFMATLHAEPRTGERVVLAKGAVERILERCRYGMGSDGSLLPLDRDSVQGAAEDLARQGLRVLATAVRAIDAEAEFDLSVVSGEMVFAGLHAMLDPPRQAAVDAVRACHVAGIAVKMITGDHAATAAAIARQLGLIGEADDGLVLTGQDLDAIPAEELADAVDRARVFARVSPEQKLRLVGALQERGHVVAMTGDGVNDAPALRQADIGVAMGHGGTEVAKEAADMVLTDDDFATIEAAVEEGRGVFDNLTKFIVWVLPTSLGQGLVILAAIVFGTTLPILPTQILWINMTTAVALGLMLAFEPKEPDTMTRPPRDPTRPLLTGALVTRILLVSGLIVGGAWWLFEWELGIGADLAEARTSAVNLVVAVELFYLFSCRSLTASVWRIGFFGNRWILVGVLAQTVAQLAITYVPAMNTLFQTAPIDAQAWLRIVGLATLAVLVVAVDKSLRARAARGSADLPVAGTLAPPDES</sequence>
<protein>
    <submittedName>
        <fullName evidence="15">Cation-transporting P-type ATPase</fullName>
    </submittedName>
</protein>
<dbReference type="FunFam" id="3.40.50.1000:FF:000001">
    <property type="entry name" value="Phospholipid-transporting ATPase IC"/>
    <property type="match status" value="1"/>
</dbReference>
<dbReference type="InterPro" id="IPR023298">
    <property type="entry name" value="ATPase_P-typ_TM_dom_sf"/>
</dbReference>
<keyword evidence="6" id="KW-0547">Nucleotide-binding</keyword>
<dbReference type="GO" id="GO:0005524">
    <property type="term" value="F:ATP binding"/>
    <property type="evidence" value="ECO:0007669"/>
    <property type="project" value="UniProtKB-KW"/>
</dbReference>
<dbReference type="FunFam" id="3.40.50.1000:FF:000028">
    <property type="entry name" value="Calcium-transporting P-type ATPase, putative"/>
    <property type="match status" value="1"/>
</dbReference>
<feature type="transmembrane region" description="Helical" evidence="13">
    <location>
        <begin position="814"/>
        <end position="836"/>
    </location>
</feature>
<keyword evidence="11 13" id="KW-0472">Membrane</keyword>
<dbReference type="InterPro" id="IPR059000">
    <property type="entry name" value="ATPase_P-type_domA"/>
</dbReference>
<feature type="transmembrane region" description="Helical" evidence="13">
    <location>
        <begin position="733"/>
        <end position="751"/>
    </location>
</feature>
<dbReference type="InterPro" id="IPR050510">
    <property type="entry name" value="Cation_transp_ATPase_P-type"/>
</dbReference>
<dbReference type="AlphaFoldDB" id="A0AA46PSD6"/>
<dbReference type="InterPro" id="IPR044492">
    <property type="entry name" value="P_typ_ATPase_HD_dom"/>
</dbReference>
<comment type="catalytic activity">
    <reaction evidence="12">
        <text>ATP + H2O = ADP + phosphate + H(+)</text>
        <dbReference type="Rhea" id="RHEA:13065"/>
        <dbReference type="ChEBI" id="CHEBI:15377"/>
        <dbReference type="ChEBI" id="CHEBI:15378"/>
        <dbReference type="ChEBI" id="CHEBI:30616"/>
        <dbReference type="ChEBI" id="CHEBI:43474"/>
        <dbReference type="ChEBI" id="CHEBI:456216"/>
    </reaction>
</comment>
<dbReference type="InterPro" id="IPR001757">
    <property type="entry name" value="P_typ_ATPase"/>
</dbReference>
<dbReference type="PANTHER" id="PTHR43294">
    <property type="entry name" value="SODIUM/POTASSIUM-TRANSPORTING ATPASE SUBUNIT ALPHA"/>
    <property type="match status" value="1"/>
</dbReference>
<reference evidence="15" key="1">
    <citation type="submission" date="2022-09" db="EMBL/GenBank/DDBJ databases">
        <title>The genome sequence of Rhodococcus aetherivorans N1.</title>
        <authorList>
            <person name="Jiang W."/>
        </authorList>
    </citation>
    <scope>NUCLEOTIDE SEQUENCE</scope>
    <source>
        <strain evidence="15">N1</strain>
    </source>
</reference>
<dbReference type="SFLD" id="SFLDF00027">
    <property type="entry name" value="p-type_atpase"/>
    <property type="match status" value="1"/>
</dbReference>
<feature type="transmembrane region" description="Helical" evidence="13">
    <location>
        <begin position="771"/>
        <end position="794"/>
    </location>
</feature>
<dbReference type="RefSeq" id="WP_029543184.1">
    <property type="nucleotide sequence ID" value="NZ_CM002177.1"/>
</dbReference>
<evidence type="ECO:0000313" key="16">
    <source>
        <dbReference type="Proteomes" id="UP001163947"/>
    </source>
</evidence>
<keyword evidence="7" id="KW-0067">ATP-binding</keyword>
<evidence type="ECO:0000256" key="10">
    <source>
        <dbReference type="ARBA" id="ARBA00022989"/>
    </source>
</evidence>
<dbReference type="GO" id="GO:0005391">
    <property type="term" value="F:P-type sodium:potassium-exchanging transporter activity"/>
    <property type="evidence" value="ECO:0007669"/>
    <property type="project" value="TreeGrafter"/>
</dbReference>
<comment type="similarity">
    <text evidence="2">Belongs to the cation transport ATPase (P-type) (TC 3.A.3) family. Type IIA subfamily.</text>
</comment>
<dbReference type="EMBL" id="CP106982">
    <property type="protein sequence ID" value="UYF92321.1"/>
    <property type="molecule type" value="Genomic_DNA"/>
</dbReference>
<dbReference type="GO" id="GO:0016887">
    <property type="term" value="F:ATP hydrolysis activity"/>
    <property type="evidence" value="ECO:0007669"/>
    <property type="project" value="InterPro"/>
</dbReference>
<evidence type="ECO:0000259" key="14">
    <source>
        <dbReference type="SMART" id="SM00831"/>
    </source>
</evidence>
<feature type="transmembrane region" description="Helical" evidence="13">
    <location>
        <begin position="875"/>
        <end position="894"/>
    </location>
</feature>
<dbReference type="GO" id="GO:0006883">
    <property type="term" value="P:intracellular sodium ion homeostasis"/>
    <property type="evidence" value="ECO:0007669"/>
    <property type="project" value="TreeGrafter"/>
</dbReference>
<keyword evidence="8" id="KW-0460">Magnesium</keyword>
<evidence type="ECO:0000313" key="15">
    <source>
        <dbReference type="EMBL" id="UYF92321.1"/>
    </source>
</evidence>
<organism evidence="15 16">
    <name type="scientific">Rhodococcus aetherivorans</name>
    <dbReference type="NCBI Taxonomy" id="191292"/>
    <lineage>
        <taxon>Bacteria</taxon>
        <taxon>Bacillati</taxon>
        <taxon>Actinomycetota</taxon>
        <taxon>Actinomycetes</taxon>
        <taxon>Mycobacteriales</taxon>
        <taxon>Nocardiaceae</taxon>
        <taxon>Rhodococcus</taxon>
    </lineage>
</organism>
<dbReference type="GeneID" id="83622288"/>
<accession>A0AA46PSD6</accession>
<dbReference type="Pfam" id="PF08282">
    <property type="entry name" value="Hydrolase_3"/>
    <property type="match status" value="1"/>
</dbReference>
<dbReference type="PANTHER" id="PTHR43294:SF21">
    <property type="entry name" value="CATION TRANSPORTING ATPASE"/>
    <property type="match status" value="1"/>
</dbReference>
<keyword evidence="4" id="KW-0597">Phosphoprotein</keyword>
<dbReference type="SFLD" id="SFLDG00002">
    <property type="entry name" value="C1.7:_P-type_atpase_like"/>
    <property type="match status" value="1"/>
</dbReference>
<dbReference type="Gene3D" id="3.40.50.1000">
    <property type="entry name" value="HAD superfamily/HAD-like"/>
    <property type="match status" value="1"/>
</dbReference>
<dbReference type="InterPro" id="IPR018303">
    <property type="entry name" value="ATPase_P-typ_P_site"/>
</dbReference>
<keyword evidence="10 13" id="KW-1133">Transmembrane helix</keyword>
<dbReference type="SUPFAM" id="SSF56784">
    <property type="entry name" value="HAD-like"/>
    <property type="match status" value="1"/>
</dbReference>
<dbReference type="SFLD" id="SFLDS00003">
    <property type="entry name" value="Haloacid_Dehalogenase"/>
    <property type="match status" value="1"/>
</dbReference>
<dbReference type="PRINTS" id="PR00120">
    <property type="entry name" value="HATPASE"/>
</dbReference>
<dbReference type="SUPFAM" id="SSF81653">
    <property type="entry name" value="Calcium ATPase, transduction domain A"/>
    <property type="match status" value="1"/>
</dbReference>
<evidence type="ECO:0000256" key="6">
    <source>
        <dbReference type="ARBA" id="ARBA00022741"/>
    </source>
</evidence>
<dbReference type="PROSITE" id="PS00154">
    <property type="entry name" value="ATPASE_E1_E2"/>
    <property type="match status" value="1"/>
</dbReference>
<evidence type="ECO:0000256" key="4">
    <source>
        <dbReference type="ARBA" id="ARBA00022553"/>
    </source>
</evidence>
<dbReference type="Gene3D" id="3.40.1110.10">
    <property type="entry name" value="Calcium-transporting ATPase, cytoplasmic domain N"/>
    <property type="match status" value="1"/>
</dbReference>
<gene>
    <name evidence="15" type="ORF">OCS65_17685</name>
</gene>
<dbReference type="GO" id="GO:0005886">
    <property type="term" value="C:plasma membrane"/>
    <property type="evidence" value="ECO:0007669"/>
    <property type="project" value="UniProtKB-SubCell"/>
</dbReference>
<name>A0AA46PSD6_9NOCA</name>
<evidence type="ECO:0000256" key="3">
    <source>
        <dbReference type="ARBA" id="ARBA00022475"/>
    </source>
</evidence>
<feature type="transmembrane region" description="Helical" evidence="13">
    <location>
        <begin position="843"/>
        <end position="863"/>
    </location>
</feature>
<feature type="transmembrane region" description="Helical" evidence="13">
    <location>
        <begin position="66"/>
        <end position="84"/>
    </location>
</feature>
<dbReference type="PRINTS" id="PR00119">
    <property type="entry name" value="CATATPASE"/>
</dbReference>
<dbReference type="Gene3D" id="2.70.150.10">
    <property type="entry name" value="Calcium-transporting ATPase, cytoplasmic transduction domain A"/>
    <property type="match status" value="1"/>
</dbReference>
<keyword evidence="9" id="KW-1278">Translocase</keyword>
<feature type="transmembrane region" description="Helical" evidence="13">
    <location>
        <begin position="253"/>
        <end position="271"/>
    </location>
</feature>
<dbReference type="Pfam" id="PF00122">
    <property type="entry name" value="E1-E2_ATPase"/>
    <property type="match status" value="1"/>
</dbReference>
<dbReference type="InterPro" id="IPR036412">
    <property type="entry name" value="HAD-like_sf"/>
</dbReference>
<dbReference type="SUPFAM" id="SSF81660">
    <property type="entry name" value="Metal cation-transporting ATPase, ATP-binding domain N"/>
    <property type="match status" value="1"/>
</dbReference>
<evidence type="ECO:0000256" key="7">
    <source>
        <dbReference type="ARBA" id="ARBA00022840"/>
    </source>
</evidence>
<dbReference type="GO" id="GO:0036376">
    <property type="term" value="P:sodium ion export across plasma membrane"/>
    <property type="evidence" value="ECO:0007669"/>
    <property type="project" value="TreeGrafter"/>
</dbReference>
<dbReference type="Pfam" id="PF13246">
    <property type="entry name" value="Cation_ATPase"/>
    <property type="match status" value="1"/>
</dbReference>
<dbReference type="InterPro" id="IPR004014">
    <property type="entry name" value="ATPase_P-typ_cation-transptr_N"/>
</dbReference>